<organism evidence="7 8">
    <name type="scientific">Saccharothrix algeriensis</name>
    <dbReference type="NCBI Taxonomy" id="173560"/>
    <lineage>
        <taxon>Bacteria</taxon>
        <taxon>Bacillati</taxon>
        <taxon>Actinomycetota</taxon>
        <taxon>Actinomycetes</taxon>
        <taxon>Pseudonocardiales</taxon>
        <taxon>Pseudonocardiaceae</taxon>
        <taxon>Saccharothrix</taxon>
    </lineage>
</organism>
<dbReference type="GO" id="GO:0046983">
    <property type="term" value="F:protein dimerization activity"/>
    <property type="evidence" value="ECO:0007669"/>
    <property type="project" value="InterPro"/>
</dbReference>
<dbReference type="Proteomes" id="UP001195724">
    <property type="component" value="Unassembled WGS sequence"/>
</dbReference>
<dbReference type="AlphaFoldDB" id="A0A8T8HZ88"/>
<gene>
    <name evidence="7" type="ORF">J7S33_01370</name>
    <name evidence="6" type="ORF">JOE68_000251</name>
</gene>
<protein>
    <submittedName>
        <fullName evidence="7">Polyketide biosynthesis methyltransferase</fullName>
    </submittedName>
</protein>
<dbReference type="EMBL" id="JAFBCL010000001">
    <property type="protein sequence ID" value="MBM7809386.1"/>
    <property type="molecule type" value="Genomic_DNA"/>
</dbReference>
<sequence length="321" mass="35058">MTDPTPLVAVATGFMAAKQLFAASELGVFSALALGPANSLELAERAELPERSARILADAMVGLDLLEHRDGKYANTPVTEAYLAGHGGLDLRPHLAFWDALSYPHWLHYTSSMRSAQPGPLELDEARRGVFTSGVQTYNSLHAVMLAEHYDFARHERVLDLGGLSTAFLVEAVKRYPRLTGAFVTTRDFLDLVEGSLPPGLADRISFHEADPLTGEVPGRYDAVLLEHVVHRFDAEQNKAILRTARAAVDPGARLLVLDFLLDAGDGRRLDPVMAGEYLVVDGTVVHPEDEVRGWLADTGWHFLRTRPLPGSPRVVIAEAV</sequence>
<proteinExistence type="predicted"/>
<dbReference type="PANTHER" id="PTHR43712">
    <property type="entry name" value="PUTATIVE (AFU_ORTHOLOGUE AFUA_4G14580)-RELATED"/>
    <property type="match status" value="1"/>
</dbReference>
<dbReference type="RefSeq" id="WP_204840500.1">
    <property type="nucleotide sequence ID" value="NZ_JAFBCL010000001.1"/>
</dbReference>
<reference evidence="6 9" key="1">
    <citation type="submission" date="2021-01" db="EMBL/GenBank/DDBJ databases">
        <title>Sequencing the genomes of 1000 actinobacteria strains.</title>
        <authorList>
            <person name="Klenk H.-P."/>
        </authorList>
    </citation>
    <scope>NUCLEOTIDE SEQUENCE [LARGE SCALE GENOMIC DNA]</scope>
    <source>
        <strain evidence="6 9">DSM 44581</strain>
    </source>
</reference>
<dbReference type="PROSITE" id="PS51683">
    <property type="entry name" value="SAM_OMT_II"/>
    <property type="match status" value="1"/>
</dbReference>
<evidence type="ECO:0000313" key="9">
    <source>
        <dbReference type="Proteomes" id="UP001195724"/>
    </source>
</evidence>
<reference evidence="7" key="2">
    <citation type="submission" date="2021-04" db="EMBL/GenBank/DDBJ databases">
        <title>Saccharothrix algeriensis WGS.</title>
        <authorList>
            <person name="Stuskova K."/>
            <person name="Hakalova E."/>
            <person name="Tebbal A.B."/>
            <person name="Eichmeier A."/>
        </authorList>
    </citation>
    <scope>NUCLEOTIDE SEQUENCE</scope>
    <source>
        <strain evidence="7">NRRL B-24137</strain>
    </source>
</reference>
<name>A0A8T8HZ88_9PSEU</name>
<dbReference type="SUPFAM" id="SSF53335">
    <property type="entry name" value="S-adenosyl-L-methionine-dependent methyltransferases"/>
    <property type="match status" value="1"/>
</dbReference>
<dbReference type="GO" id="GO:0032259">
    <property type="term" value="P:methylation"/>
    <property type="evidence" value="ECO:0007669"/>
    <property type="project" value="UniProtKB-KW"/>
</dbReference>
<evidence type="ECO:0000313" key="7">
    <source>
        <dbReference type="EMBL" id="QTR03731.1"/>
    </source>
</evidence>
<dbReference type="Pfam" id="PF00891">
    <property type="entry name" value="Methyltransf_2"/>
    <property type="match status" value="1"/>
</dbReference>
<dbReference type="FunFam" id="1.10.10.10:FF:000358">
    <property type="entry name" value="Acetylserotonin O-methyltransferase"/>
    <property type="match status" value="1"/>
</dbReference>
<dbReference type="Gene3D" id="3.40.50.150">
    <property type="entry name" value="Vaccinia Virus protein VP39"/>
    <property type="match status" value="1"/>
</dbReference>
<dbReference type="PANTHER" id="PTHR43712:SF2">
    <property type="entry name" value="O-METHYLTRANSFERASE CICE"/>
    <property type="match status" value="1"/>
</dbReference>
<dbReference type="EMBL" id="CP072788">
    <property type="protein sequence ID" value="QTR03731.1"/>
    <property type="molecule type" value="Genomic_DNA"/>
</dbReference>
<feature type="domain" description="O-methyltransferase dimerisation" evidence="5">
    <location>
        <begin position="10"/>
        <end position="84"/>
    </location>
</feature>
<dbReference type="InterPro" id="IPR029063">
    <property type="entry name" value="SAM-dependent_MTases_sf"/>
</dbReference>
<evidence type="ECO:0000259" key="4">
    <source>
        <dbReference type="Pfam" id="PF00891"/>
    </source>
</evidence>
<dbReference type="InterPro" id="IPR036390">
    <property type="entry name" value="WH_DNA-bd_sf"/>
</dbReference>
<evidence type="ECO:0000256" key="1">
    <source>
        <dbReference type="ARBA" id="ARBA00022603"/>
    </source>
</evidence>
<evidence type="ECO:0000259" key="5">
    <source>
        <dbReference type="Pfam" id="PF08100"/>
    </source>
</evidence>
<feature type="domain" description="O-methyltransferase C-terminal" evidence="4">
    <location>
        <begin position="124"/>
        <end position="281"/>
    </location>
</feature>
<dbReference type="SUPFAM" id="SSF46785">
    <property type="entry name" value="Winged helix' DNA-binding domain"/>
    <property type="match status" value="1"/>
</dbReference>
<keyword evidence="1 7" id="KW-0489">Methyltransferase</keyword>
<keyword evidence="2" id="KW-0808">Transferase</keyword>
<dbReference type="Pfam" id="PF08100">
    <property type="entry name" value="Dimerisation"/>
    <property type="match status" value="1"/>
</dbReference>
<dbReference type="GO" id="GO:0008171">
    <property type="term" value="F:O-methyltransferase activity"/>
    <property type="evidence" value="ECO:0007669"/>
    <property type="project" value="InterPro"/>
</dbReference>
<dbReference type="InterPro" id="IPR012967">
    <property type="entry name" value="COMT_dimerisation"/>
</dbReference>
<dbReference type="InterPro" id="IPR001077">
    <property type="entry name" value="COMT_C"/>
</dbReference>
<dbReference type="InterPro" id="IPR016461">
    <property type="entry name" value="COMT-like"/>
</dbReference>
<evidence type="ECO:0000256" key="2">
    <source>
        <dbReference type="ARBA" id="ARBA00022679"/>
    </source>
</evidence>
<keyword evidence="9" id="KW-1185">Reference proteome</keyword>
<dbReference type="InterPro" id="IPR036388">
    <property type="entry name" value="WH-like_DNA-bd_sf"/>
</dbReference>
<keyword evidence="3" id="KW-0949">S-adenosyl-L-methionine</keyword>
<accession>A0A8T8HZ88</accession>
<dbReference type="CDD" id="cd02440">
    <property type="entry name" value="AdoMet_MTases"/>
    <property type="match status" value="1"/>
</dbReference>
<evidence type="ECO:0000256" key="3">
    <source>
        <dbReference type="ARBA" id="ARBA00022691"/>
    </source>
</evidence>
<dbReference type="Gene3D" id="1.10.10.10">
    <property type="entry name" value="Winged helix-like DNA-binding domain superfamily/Winged helix DNA-binding domain"/>
    <property type="match status" value="1"/>
</dbReference>
<evidence type="ECO:0000313" key="8">
    <source>
        <dbReference type="Proteomes" id="UP000671828"/>
    </source>
</evidence>
<evidence type="ECO:0000313" key="6">
    <source>
        <dbReference type="EMBL" id="MBM7809386.1"/>
    </source>
</evidence>
<dbReference type="Proteomes" id="UP000671828">
    <property type="component" value="Chromosome"/>
</dbReference>